<keyword evidence="11" id="KW-0539">Nucleus</keyword>
<dbReference type="Proteomes" id="UP000567179">
    <property type="component" value="Unassembled WGS sequence"/>
</dbReference>
<protein>
    <recommendedName>
        <fullName evidence="3">histone acetyltransferase</fullName>
        <ecNumber evidence="3">2.3.1.48</ecNumber>
    </recommendedName>
</protein>
<feature type="active site" description="Proton donor/acceptor" evidence="13">
    <location>
        <position position="347"/>
    </location>
</feature>
<keyword evidence="8" id="KW-0007">Acetylation</keyword>
<dbReference type="CDD" id="cd04301">
    <property type="entry name" value="NAT_SF"/>
    <property type="match status" value="1"/>
</dbReference>
<dbReference type="Gene3D" id="2.30.30.140">
    <property type="match status" value="1"/>
</dbReference>
<dbReference type="PROSITE" id="PS51726">
    <property type="entry name" value="MYST_HAT"/>
    <property type="match status" value="1"/>
</dbReference>
<evidence type="ECO:0000256" key="2">
    <source>
        <dbReference type="ARBA" id="ARBA00010107"/>
    </source>
</evidence>
<evidence type="ECO:0000256" key="3">
    <source>
        <dbReference type="ARBA" id="ARBA00013184"/>
    </source>
</evidence>
<dbReference type="EMBL" id="JAACJJ010000056">
    <property type="protein sequence ID" value="KAF5311905.1"/>
    <property type="molecule type" value="Genomic_DNA"/>
</dbReference>
<evidence type="ECO:0000256" key="11">
    <source>
        <dbReference type="ARBA" id="ARBA00023242"/>
    </source>
</evidence>
<dbReference type="SUPFAM" id="SSF54160">
    <property type="entry name" value="Chromo domain-like"/>
    <property type="match status" value="1"/>
</dbReference>
<keyword evidence="4" id="KW-0808">Transferase</keyword>
<keyword evidence="7" id="KW-0862">Zinc</keyword>
<evidence type="ECO:0000256" key="9">
    <source>
        <dbReference type="ARBA" id="ARBA00023015"/>
    </source>
</evidence>
<dbReference type="GO" id="GO:0005634">
    <property type="term" value="C:nucleus"/>
    <property type="evidence" value="ECO:0007669"/>
    <property type="project" value="UniProtKB-SubCell"/>
</dbReference>
<evidence type="ECO:0000256" key="6">
    <source>
        <dbReference type="ARBA" id="ARBA00022771"/>
    </source>
</evidence>
<keyword evidence="17" id="KW-1185">Reference proteome</keyword>
<dbReference type="Pfam" id="PF01853">
    <property type="entry name" value="MOZ_SAS"/>
    <property type="match status" value="1"/>
</dbReference>
<evidence type="ECO:0000256" key="4">
    <source>
        <dbReference type="ARBA" id="ARBA00022679"/>
    </source>
</evidence>
<evidence type="ECO:0000256" key="7">
    <source>
        <dbReference type="ARBA" id="ARBA00022833"/>
    </source>
</evidence>
<sequence>MPATHVVSVENEPRVHIVRKNGQDKLAQIMQRRPGEVYVHYLNTDKRMDEWVRDSDCRLQTATPPPLPTAPARKGRGRGARGSTAGTDVEMAPPLPEPLLPTHPSTNGTGQAEKIISEEDYDFQHHKQLTAQRNFDMIVFDSWKIKPWYFSPYPLMEAEEEEFDPGHVGAKIPGVARATARSHGRTSDLLAGGLLRTNTGASTLWVCHFCFKYMSDGVPWELHKNNCRMKHPPGRKVYQRGAHMIWEVDGAREKLYCQNLSLFGKLFIDVKTLFFDCDNFLFYILTDAKSTEDHIMGFFSKEKLSYDDYNLACIMTLPQYQRKGYGMLLIEFSYELSRRAGKVGTPERPLSDLGLRSYLSFWISTLIRFFRRVLTIMPPDIKLMRSIGNLPSLEDDSENMDVERLPTKKAKKIKGFDGEVTETGVEQMARMTPLQSIQDPKFTSRRVFETLPREDGGVETHIEVRCTLEDIAAATNLRIEDAAFALNECGLLMRRIQQADSENGSVEVDGRDTILITRALVNRVAEERNLKRMYMDPSGVML</sequence>
<keyword evidence="6" id="KW-0863">Zinc-finger</keyword>
<evidence type="ECO:0000256" key="14">
    <source>
        <dbReference type="SAM" id="MobiDB-lite"/>
    </source>
</evidence>
<dbReference type="InterPro" id="IPR050603">
    <property type="entry name" value="MYST_HAT"/>
</dbReference>
<feature type="region of interest" description="Disordered" evidence="14">
    <location>
        <begin position="58"/>
        <end position="92"/>
    </location>
</feature>
<evidence type="ECO:0000256" key="8">
    <source>
        <dbReference type="ARBA" id="ARBA00022990"/>
    </source>
</evidence>
<dbReference type="InterPro" id="IPR025995">
    <property type="entry name" value="Tudor-knot"/>
</dbReference>
<dbReference type="OrthoDB" id="787137at2759"/>
<dbReference type="SUPFAM" id="SSF55729">
    <property type="entry name" value="Acyl-CoA N-acyltransferases (Nat)"/>
    <property type="match status" value="1"/>
</dbReference>
<evidence type="ECO:0000256" key="1">
    <source>
        <dbReference type="ARBA" id="ARBA00004123"/>
    </source>
</evidence>
<dbReference type="Pfam" id="PF11717">
    <property type="entry name" value="Tudor-knot"/>
    <property type="match status" value="1"/>
</dbReference>
<evidence type="ECO:0000256" key="10">
    <source>
        <dbReference type="ARBA" id="ARBA00023163"/>
    </source>
</evidence>
<name>A0A8H5ETH9_9AGAR</name>
<keyword evidence="9" id="KW-0805">Transcription regulation</keyword>
<reference evidence="16 17" key="1">
    <citation type="journal article" date="2020" name="ISME J.">
        <title>Uncovering the hidden diversity of litter-decomposition mechanisms in mushroom-forming fungi.</title>
        <authorList>
            <person name="Floudas D."/>
            <person name="Bentzer J."/>
            <person name="Ahren D."/>
            <person name="Johansson T."/>
            <person name="Persson P."/>
            <person name="Tunlid A."/>
        </authorList>
    </citation>
    <scope>NUCLEOTIDE SEQUENCE [LARGE SCALE GENOMIC DNA]</scope>
    <source>
        <strain evidence="16 17">CBS 101986</strain>
    </source>
</reference>
<keyword evidence="5" id="KW-0479">Metal-binding</keyword>
<feature type="domain" description="MYST-type HAT" evidence="15">
    <location>
        <begin position="130"/>
        <end position="542"/>
    </location>
</feature>
<dbReference type="InterPro" id="IPR002717">
    <property type="entry name" value="HAT_MYST-type"/>
</dbReference>
<organism evidence="16 17">
    <name type="scientific">Psilocybe cf. subviscida</name>
    <dbReference type="NCBI Taxonomy" id="2480587"/>
    <lineage>
        <taxon>Eukaryota</taxon>
        <taxon>Fungi</taxon>
        <taxon>Dikarya</taxon>
        <taxon>Basidiomycota</taxon>
        <taxon>Agaricomycotina</taxon>
        <taxon>Agaricomycetes</taxon>
        <taxon>Agaricomycetidae</taxon>
        <taxon>Agaricales</taxon>
        <taxon>Agaricineae</taxon>
        <taxon>Strophariaceae</taxon>
        <taxon>Psilocybe</taxon>
    </lineage>
</organism>
<dbReference type="AlphaFoldDB" id="A0A8H5ETH9"/>
<keyword evidence="10" id="KW-0804">Transcription</keyword>
<evidence type="ECO:0000256" key="5">
    <source>
        <dbReference type="ARBA" id="ARBA00022723"/>
    </source>
</evidence>
<dbReference type="Gene3D" id="3.30.60.60">
    <property type="entry name" value="N-acetyl transferase-like"/>
    <property type="match status" value="1"/>
</dbReference>
<dbReference type="GO" id="GO:0046972">
    <property type="term" value="F:histone H4K16 acetyltransferase activity"/>
    <property type="evidence" value="ECO:0007669"/>
    <property type="project" value="TreeGrafter"/>
</dbReference>
<proteinExistence type="inferred from homology"/>
<dbReference type="EC" id="2.3.1.48" evidence="3"/>
<dbReference type="InterPro" id="IPR016197">
    <property type="entry name" value="Chromo-like_dom_sf"/>
</dbReference>
<keyword evidence="12" id="KW-0012">Acyltransferase</keyword>
<dbReference type="GO" id="GO:0008270">
    <property type="term" value="F:zinc ion binding"/>
    <property type="evidence" value="ECO:0007669"/>
    <property type="project" value="UniProtKB-KW"/>
</dbReference>
<comment type="caution">
    <text evidence="16">The sequence shown here is derived from an EMBL/GenBank/DDBJ whole genome shotgun (WGS) entry which is preliminary data.</text>
</comment>
<dbReference type="PANTHER" id="PTHR10615:SF219">
    <property type="entry name" value="HISTONE ACETYLTRANSFERASE KAT5"/>
    <property type="match status" value="1"/>
</dbReference>
<dbReference type="Gene3D" id="3.40.630.30">
    <property type="match status" value="1"/>
</dbReference>
<evidence type="ECO:0000256" key="12">
    <source>
        <dbReference type="ARBA" id="ARBA00023315"/>
    </source>
</evidence>
<dbReference type="GO" id="GO:0006355">
    <property type="term" value="P:regulation of DNA-templated transcription"/>
    <property type="evidence" value="ECO:0007669"/>
    <property type="project" value="InterPro"/>
</dbReference>
<comment type="subcellular location">
    <subcellularLocation>
        <location evidence="1">Nucleus</location>
    </subcellularLocation>
</comment>
<dbReference type="Gene3D" id="1.10.10.10">
    <property type="entry name" value="Winged helix-like DNA-binding domain superfamily/Winged helix DNA-binding domain"/>
    <property type="match status" value="1"/>
</dbReference>
<dbReference type="PANTHER" id="PTHR10615">
    <property type="entry name" value="HISTONE ACETYLTRANSFERASE"/>
    <property type="match status" value="1"/>
</dbReference>
<evidence type="ECO:0000313" key="17">
    <source>
        <dbReference type="Proteomes" id="UP000567179"/>
    </source>
</evidence>
<dbReference type="GO" id="GO:0035267">
    <property type="term" value="C:NuA4 histone acetyltransferase complex"/>
    <property type="evidence" value="ECO:0007669"/>
    <property type="project" value="TreeGrafter"/>
</dbReference>
<evidence type="ECO:0000256" key="13">
    <source>
        <dbReference type="PIRSR" id="PIRSR602717-51"/>
    </source>
</evidence>
<evidence type="ECO:0000313" key="16">
    <source>
        <dbReference type="EMBL" id="KAF5311905.1"/>
    </source>
</evidence>
<accession>A0A8H5ETH9</accession>
<evidence type="ECO:0000259" key="15">
    <source>
        <dbReference type="PROSITE" id="PS51726"/>
    </source>
</evidence>
<comment type="similarity">
    <text evidence="2">Belongs to the MYST (SAS/MOZ) family.</text>
</comment>
<dbReference type="InterPro" id="IPR016181">
    <property type="entry name" value="Acyl_CoA_acyltransferase"/>
</dbReference>
<gene>
    <name evidence="16" type="ORF">D9619_003626</name>
</gene>
<dbReference type="InterPro" id="IPR036388">
    <property type="entry name" value="WH-like_DNA-bd_sf"/>
</dbReference>